<dbReference type="InterPro" id="IPR046342">
    <property type="entry name" value="CBS_dom_sf"/>
</dbReference>
<dbReference type="EMBL" id="GL876959">
    <property type="protein sequence ID" value="EGD71821.1"/>
    <property type="molecule type" value="Genomic_DNA"/>
</dbReference>
<evidence type="ECO:0000256" key="1">
    <source>
        <dbReference type="ARBA" id="ARBA00005502"/>
    </source>
</evidence>
<dbReference type="PANTHER" id="PTHR11911">
    <property type="entry name" value="INOSINE-5-MONOPHOSPHATE DEHYDROGENASE RELATED"/>
    <property type="match status" value="1"/>
</dbReference>
<dbReference type="InterPro" id="IPR013785">
    <property type="entry name" value="Aldolase_TIM"/>
</dbReference>
<proteinExistence type="inferred from homology"/>
<accession>F2UTV8</accession>
<evidence type="ECO:0000256" key="6">
    <source>
        <dbReference type="PIRSR" id="PIRSR000130-4"/>
    </source>
</evidence>
<evidence type="ECO:0000259" key="8">
    <source>
        <dbReference type="PROSITE" id="PS51371"/>
    </source>
</evidence>
<evidence type="ECO:0000256" key="4">
    <source>
        <dbReference type="ARBA" id="ARBA00023122"/>
    </source>
</evidence>
<sequence length="462" mass="50142">MKVVEDKFTFDDVLLIPRVSSVNSRWQVDTSTYITDKIKLNIPLVSSNMDTVTEHIMAIAMAKVGGVGIIHRFNSIENEVLEITRVKREQNIIIEKPYVVGKDFTIEELRNLVTEKKVTSFPVVDKGKLIGIITRRDFEFEENQKKKVNELMTKDVITAHKGIPLNDAKQLMYKNKIEKLPLVDKEGNLTGMITSKDVKLLDGYSKASKDKNGRLIVGGSIGIGNDYLERAKALIDAETDFIVVDVANGYLNKTADVVKSVKKLGVSVIAGNVATKEGVLNLKKAGADCVKIGIGPGGACLTRPVAGVGYPQLSAIIECAKNGVNIIADGGISKSGDFAKAIAAGADAAMIGGLFAGTDESPGVVITKENTNYKFYRGMASINAFSDRALKTEESADLEGYTPEGTETLIPYKGSVLKIVNNLVGGLRSSMTYLNSSNLAEFRKNAEFVLLTDSSKRESKYK</sequence>
<dbReference type="InterPro" id="IPR001093">
    <property type="entry name" value="IMP_DH_GMPRt"/>
</dbReference>
<organism evidence="9 10">
    <name type="scientific">Candidatus Parvarchaeum acidiphilum ARMAN-4_'5-way FS'</name>
    <dbReference type="NCBI Taxonomy" id="994837"/>
    <lineage>
        <taxon>Archaea</taxon>
        <taxon>Candidatus Parvarchaeota</taxon>
        <taxon>Candidatus Parvarchaeum</taxon>
    </lineage>
</organism>
<dbReference type="Proteomes" id="UP000242872">
    <property type="component" value="Unassembled WGS sequence"/>
</dbReference>
<dbReference type="HOGENOM" id="CLU_022552_2_1_2"/>
<keyword evidence="6" id="KW-0630">Potassium</keyword>
<dbReference type="SUPFAM" id="SSF54631">
    <property type="entry name" value="CBS-domain pair"/>
    <property type="match status" value="1"/>
</dbReference>
<evidence type="ECO:0000256" key="7">
    <source>
        <dbReference type="PROSITE-ProRule" id="PRU00703"/>
    </source>
</evidence>
<dbReference type="CDD" id="cd00381">
    <property type="entry name" value="IMPDH"/>
    <property type="match status" value="1"/>
</dbReference>
<dbReference type="CDD" id="cd04601">
    <property type="entry name" value="CBS_pair_IMPDH"/>
    <property type="match status" value="1"/>
</dbReference>
<dbReference type="InterPro" id="IPR005990">
    <property type="entry name" value="IMP_DH"/>
</dbReference>
<keyword evidence="5" id="KW-0520">NAD</keyword>
<dbReference type="SUPFAM" id="SSF51412">
    <property type="entry name" value="Inosine monophosphate dehydrogenase (IMPDH)"/>
    <property type="match status" value="1"/>
</dbReference>
<reference evidence="9 10" key="1">
    <citation type="submission" date="2011-03" db="EMBL/GenBank/DDBJ databases">
        <title>A unique three-unit tRNA splicing endonuclease found in ultrasmall Archaea possesses broad substrate specificity.</title>
        <authorList>
            <person name="Fujishima K."/>
            <person name="Sugahara J."/>
            <person name="Miller C.S."/>
            <person name="Baker B.J."/>
            <person name="Di Giulio M."/>
            <person name="Tomita M."/>
            <person name="Banfield J.F."/>
            <person name="Kanai A."/>
        </authorList>
    </citation>
    <scope>NUCLEOTIDE SEQUENCE [LARGE SCALE GENOMIC DNA]</scope>
</reference>
<protein>
    <submittedName>
        <fullName evidence="9">Malate dehydrogenase</fullName>
    </submittedName>
</protein>
<dbReference type="SMART" id="SM01240">
    <property type="entry name" value="IMPDH"/>
    <property type="match status" value="1"/>
</dbReference>
<evidence type="ECO:0000313" key="9">
    <source>
        <dbReference type="EMBL" id="EGD71821.1"/>
    </source>
</evidence>
<evidence type="ECO:0000313" key="10">
    <source>
        <dbReference type="Proteomes" id="UP000242872"/>
    </source>
</evidence>
<dbReference type="AlphaFoldDB" id="F2UTV8"/>
<keyword evidence="4 7" id="KW-0129">CBS domain</keyword>
<dbReference type="GO" id="GO:0003938">
    <property type="term" value="F:IMP dehydrogenase activity"/>
    <property type="evidence" value="ECO:0007669"/>
    <property type="project" value="InterPro"/>
</dbReference>
<feature type="domain" description="CBS" evidence="8">
    <location>
        <begin position="93"/>
        <end position="148"/>
    </location>
</feature>
<dbReference type="PROSITE" id="PS51371">
    <property type="entry name" value="CBS"/>
    <property type="match status" value="2"/>
</dbReference>
<gene>
    <name evidence="9" type="ORF">CSMARM4_0038</name>
</gene>
<dbReference type="GO" id="GO:0046872">
    <property type="term" value="F:metal ion binding"/>
    <property type="evidence" value="ECO:0007669"/>
    <property type="project" value="UniProtKB-KW"/>
</dbReference>
<feature type="binding site" description="in other chain" evidence="6">
    <location>
        <position position="297"/>
    </location>
    <ligand>
        <name>K(+)</name>
        <dbReference type="ChEBI" id="CHEBI:29103"/>
        <note>ligand shared between two tetrameric partners</note>
    </ligand>
</feature>
<feature type="binding site" evidence="5">
    <location>
        <begin position="245"/>
        <end position="247"/>
    </location>
    <ligand>
        <name>NAD(+)</name>
        <dbReference type="ChEBI" id="CHEBI:57540"/>
    </ligand>
</feature>
<name>F2UTV8_PARA4</name>
<dbReference type="PANTHER" id="PTHR11911:SF111">
    <property type="entry name" value="INOSINE-5'-MONOPHOSPHATE DEHYDROGENASE"/>
    <property type="match status" value="1"/>
</dbReference>
<dbReference type="SMART" id="SM00116">
    <property type="entry name" value="CBS"/>
    <property type="match status" value="2"/>
</dbReference>
<comment type="similarity">
    <text evidence="1">Belongs to the IMPDH/GMPR family.</text>
</comment>
<dbReference type="PIRSF" id="PIRSF000130">
    <property type="entry name" value="IMPDH"/>
    <property type="match status" value="1"/>
</dbReference>
<dbReference type="GO" id="GO:0006183">
    <property type="term" value="P:GTP biosynthetic process"/>
    <property type="evidence" value="ECO:0007669"/>
    <property type="project" value="TreeGrafter"/>
</dbReference>
<evidence type="ECO:0000256" key="2">
    <source>
        <dbReference type="ARBA" id="ARBA00022723"/>
    </source>
</evidence>
<keyword evidence="3" id="KW-0560">Oxidoreductase</keyword>
<evidence type="ECO:0000256" key="3">
    <source>
        <dbReference type="ARBA" id="ARBA00023002"/>
    </source>
</evidence>
<dbReference type="Gene3D" id="3.20.20.70">
    <property type="entry name" value="Aldolase class I"/>
    <property type="match status" value="1"/>
</dbReference>
<dbReference type="Pfam" id="PF00478">
    <property type="entry name" value="IMPDH"/>
    <property type="match status" value="1"/>
</dbReference>
<feature type="domain" description="CBS" evidence="8">
    <location>
        <begin position="152"/>
        <end position="208"/>
    </location>
</feature>
<dbReference type="Pfam" id="PF00571">
    <property type="entry name" value="CBS"/>
    <property type="match status" value="2"/>
</dbReference>
<dbReference type="InterPro" id="IPR000644">
    <property type="entry name" value="CBS_dom"/>
</dbReference>
<dbReference type="FunFam" id="3.20.20.70:FF:000424">
    <property type="entry name" value="Inosine-5'-monophosphate dehydrogenase 2"/>
    <property type="match status" value="1"/>
</dbReference>
<feature type="binding site" description="in other chain" evidence="6">
    <location>
        <position position="300"/>
    </location>
    <ligand>
        <name>K(+)</name>
        <dbReference type="ChEBI" id="CHEBI:29103"/>
        <note>ligand shared between two tetrameric partners</note>
    </ligand>
</feature>
<keyword evidence="2" id="KW-0479">Metal-binding</keyword>
<feature type="binding site" description="in other chain" evidence="6">
    <location>
        <position position="295"/>
    </location>
    <ligand>
        <name>K(+)</name>
        <dbReference type="ChEBI" id="CHEBI:29103"/>
        <note>ligand shared between two tetrameric partners</note>
    </ligand>
</feature>
<evidence type="ECO:0000256" key="5">
    <source>
        <dbReference type="PIRSR" id="PIRSR000130-3"/>
    </source>
</evidence>
<feature type="binding site" evidence="5">
    <location>
        <begin position="293"/>
        <end position="295"/>
    </location>
    <ligand>
        <name>NAD(+)</name>
        <dbReference type="ChEBI" id="CHEBI:57540"/>
    </ligand>
</feature>